<protein>
    <submittedName>
        <fullName evidence="1">Uncharacterized protein</fullName>
    </submittedName>
</protein>
<sequence length="204" mass="22903">MAILILEPDVNGRAQASIQESAARHAEVGRLLAHVSHDMDMPLLLNPQEEPVPLPCCEPVHETTARTAASRAEAKLASIDGEKGVQVEVMVGCQSFSRHPPCQHRIYHARRLTLQNPETLPALPFPLRPDGRWHFVGPRGEDPQGGDEVDYLPDAFHTEPLAERIDPLLTAVTRDKFKQWSSGWSEWLDFEFEDERNLKPHTVA</sequence>
<reference evidence="1" key="1">
    <citation type="journal article" date="2023" name="Mol. Phylogenet. Evol.">
        <title>Genome-scale phylogeny and comparative genomics of the fungal order Sordariales.</title>
        <authorList>
            <person name="Hensen N."/>
            <person name="Bonometti L."/>
            <person name="Westerberg I."/>
            <person name="Brannstrom I.O."/>
            <person name="Guillou S."/>
            <person name="Cros-Aarteil S."/>
            <person name="Calhoun S."/>
            <person name="Haridas S."/>
            <person name="Kuo A."/>
            <person name="Mondo S."/>
            <person name="Pangilinan J."/>
            <person name="Riley R."/>
            <person name="LaButti K."/>
            <person name="Andreopoulos B."/>
            <person name="Lipzen A."/>
            <person name="Chen C."/>
            <person name="Yan M."/>
            <person name="Daum C."/>
            <person name="Ng V."/>
            <person name="Clum A."/>
            <person name="Steindorff A."/>
            <person name="Ohm R.A."/>
            <person name="Martin F."/>
            <person name="Silar P."/>
            <person name="Natvig D.O."/>
            <person name="Lalanne C."/>
            <person name="Gautier V."/>
            <person name="Ament-Velasquez S.L."/>
            <person name="Kruys A."/>
            <person name="Hutchinson M.I."/>
            <person name="Powell A.J."/>
            <person name="Barry K."/>
            <person name="Miller A.N."/>
            <person name="Grigoriev I.V."/>
            <person name="Debuchy R."/>
            <person name="Gladieux P."/>
            <person name="Hiltunen Thoren M."/>
            <person name="Johannesson H."/>
        </authorList>
    </citation>
    <scope>NUCLEOTIDE SEQUENCE</scope>
    <source>
        <strain evidence="1">CBS 123565</strain>
    </source>
</reference>
<comment type="caution">
    <text evidence="1">The sequence shown here is derived from an EMBL/GenBank/DDBJ whole genome shotgun (WGS) entry which is preliminary data.</text>
</comment>
<evidence type="ECO:0000313" key="2">
    <source>
        <dbReference type="Proteomes" id="UP001304895"/>
    </source>
</evidence>
<dbReference type="Proteomes" id="UP001304895">
    <property type="component" value="Unassembled WGS sequence"/>
</dbReference>
<dbReference type="AlphaFoldDB" id="A0AAN6ULS2"/>
<proteinExistence type="predicted"/>
<dbReference type="EMBL" id="MU853406">
    <property type="protein sequence ID" value="KAK4135378.1"/>
    <property type="molecule type" value="Genomic_DNA"/>
</dbReference>
<accession>A0AAN6ULS2</accession>
<keyword evidence="2" id="KW-1185">Reference proteome</keyword>
<gene>
    <name evidence="1" type="ORF">BT67DRAFT_455396</name>
</gene>
<name>A0AAN6ULS2_9PEZI</name>
<organism evidence="1 2">
    <name type="scientific">Trichocladium antarcticum</name>
    <dbReference type="NCBI Taxonomy" id="1450529"/>
    <lineage>
        <taxon>Eukaryota</taxon>
        <taxon>Fungi</taxon>
        <taxon>Dikarya</taxon>
        <taxon>Ascomycota</taxon>
        <taxon>Pezizomycotina</taxon>
        <taxon>Sordariomycetes</taxon>
        <taxon>Sordariomycetidae</taxon>
        <taxon>Sordariales</taxon>
        <taxon>Chaetomiaceae</taxon>
        <taxon>Trichocladium</taxon>
    </lineage>
</organism>
<reference evidence="1" key="2">
    <citation type="submission" date="2023-05" db="EMBL/GenBank/DDBJ databases">
        <authorList>
            <consortium name="Lawrence Berkeley National Laboratory"/>
            <person name="Steindorff A."/>
            <person name="Hensen N."/>
            <person name="Bonometti L."/>
            <person name="Westerberg I."/>
            <person name="Brannstrom I.O."/>
            <person name="Guillou S."/>
            <person name="Cros-Aarteil S."/>
            <person name="Calhoun S."/>
            <person name="Haridas S."/>
            <person name="Kuo A."/>
            <person name="Mondo S."/>
            <person name="Pangilinan J."/>
            <person name="Riley R."/>
            <person name="Labutti K."/>
            <person name="Andreopoulos B."/>
            <person name="Lipzen A."/>
            <person name="Chen C."/>
            <person name="Yanf M."/>
            <person name="Daum C."/>
            <person name="Ng V."/>
            <person name="Clum A."/>
            <person name="Ohm R."/>
            <person name="Martin F."/>
            <person name="Silar P."/>
            <person name="Natvig D."/>
            <person name="Lalanne C."/>
            <person name="Gautier V."/>
            <person name="Ament-Velasquez S.L."/>
            <person name="Kruys A."/>
            <person name="Hutchinson M.I."/>
            <person name="Powell A.J."/>
            <person name="Barry K."/>
            <person name="Miller A.N."/>
            <person name="Grigoriev I.V."/>
            <person name="Debuchy R."/>
            <person name="Gladieux P."/>
            <person name="Thoren M.H."/>
            <person name="Johannesson H."/>
        </authorList>
    </citation>
    <scope>NUCLEOTIDE SEQUENCE</scope>
    <source>
        <strain evidence="1">CBS 123565</strain>
    </source>
</reference>
<evidence type="ECO:0000313" key="1">
    <source>
        <dbReference type="EMBL" id="KAK4135378.1"/>
    </source>
</evidence>